<dbReference type="InterPro" id="IPR011337">
    <property type="entry name" value="DNA_rep_MutH/RE_typeII_Sau3AI"/>
</dbReference>
<evidence type="ECO:0000256" key="1">
    <source>
        <dbReference type="ARBA" id="ARBA00022722"/>
    </source>
</evidence>
<evidence type="ECO:0000256" key="3">
    <source>
        <dbReference type="ARBA" id="ARBA00022801"/>
    </source>
</evidence>
<keyword evidence="2" id="KW-0255">Endonuclease</keyword>
<reference evidence="6" key="1">
    <citation type="submission" date="2017-09" db="EMBL/GenBank/DDBJ databases">
        <title>Depth-based differentiation of microbial function through sediment-hosted aquifers and enrichment of novel symbionts in the deep terrestrial subsurface.</title>
        <authorList>
            <person name="Probst A.J."/>
            <person name="Ladd B."/>
            <person name="Jarett J.K."/>
            <person name="Geller-Mcgrath D.E."/>
            <person name="Sieber C.M.K."/>
            <person name="Emerson J.B."/>
            <person name="Anantharaman K."/>
            <person name="Thomas B.C."/>
            <person name="Malmstrom R."/>
            <person name="Stieglmeier M."/>
            <person name="Klingl A."/>
            <person name="Woyke T."/>
            <person name="Ryan C.M."/>
            <person name="Banfield J.F."/>
        </authorList>
    </citation>
    <scope>NUCLEOTIDE SEQUENCE [LARGE SCALE GENOMIC DNA]</scope>
</reference>
<organism evidence="5 6">
    <name type="scientific">Candidatus Roizmanbacteria bacterium CG_4_10_14_3_um_filter_39_13</name>
    <dbReference type="NCBI Taxonomy" id="1974831"/>
    <lineage>
        <taxon>Bacteria</taxon>
        <taxon>Candidatus Roizmaniibacteriota</taxon>
    </lineage>
</organism>
<dbReference type="CDD" id="cd22356">
    <property type="entry name" value="Sau3AI_N-like"/>
    <property type="match status" value="1"/>
</dbReference>
<dbReference type="GO" id="GO:0003677">
    <property type="term" value="F:DNA binding"/>
    <property type="evidence" value="ECO:0007669"/>
    <property type="project" value="InterPro"/>
</dbReference>
<accession>A0A2M7LLR7</accession>
<evidence type="ECO:0000313" key="5">
    <source>
        <dbReference type="EMBL" id="PIX68999.1"/>
    </source>
</evidence>
<protein>
    <submittedName>
        <fullName evidence="5">DNA mismatch repair protein</fullName>
    </submittedName>
</protein>
<sequence length="473" mass="55497">MHQKKKYNSRMTKTYQTKEQVLEKAKMILRKSLRRVIPNEAIMAIETQIGVYGMRRKGLLGDLMEKYYFEISPGNSSEPDFKIAEVELKTTPLKKHSKKRFSSKERLVFSMINYDTIINETWLLSSFLKKNKSLLLMFYLWFENQSILDYEFKFVHLLDLLKDMSAEDAFQIQKDWEYIVAKIKRGEAHLLSEGDTYYLGACTKAADSSVVRDQPLSRIPAKPRAFSFKQQYINYLIQTKLLGEKTSANSIFKKQRRLETIEDTIKERFSQFIGKTDREILTQLNSTLSNKSKSYKRLLVNRILDVYSNDIVELKKSNITLKVITLEPSGSLKESISFPAFDYKDLVIQDWYNEQKATMSDFHFQLETKKFLFVIFQKQKNTSDVILKKTMFWNFPMKDIGKVERVWKKTVDCIKAGKYAELPKISESSVAHVRPHGRNSKDTIETPQKTFEMKRSFWLNAKYIQQAIEDAKN</sequence>
<feature type="domain" description="DNA mismatch repair MutH/Type II restriction enzyme Sau3AI" evidence="4">
    <location>
        <begin position="69"/>
        <end position="175"/>
    </location>
</feature>
<dbReference type="Gene3D" id="3.40.600.10">
    <property type="entry name" value="DNA mismatch repair MutH/Restriction endonuclease, type II"/>
    <property type="match status" value="2"/>
</dbReference>
<evidence type="ECO:0000259" key="4">
    <source>
        <dbReference type="SMART" id="SM00927"/>
    </source>
</evidence>
<keyword evidence="1" id="KW-0540">Nuclease</keyword>
<dbReference type="AlphaFoldDB" id="A0A2M7LLR7"/>
<keyword evidence="3" id="KW-0378">Hydrolase</keyword>
<gene>
    <name evidence="5" type="ORF">COZ40_00300</name>
</gene>
<dbReference type="CDD" id="cd22355">
    <property type="entry name" value="Sau3AI_C"/>
    <property type="match status" value="1"/>
</dbReference>
<dbReference type="Proteomes" id="UP000228500">
    <property type="component" value="Unassembled WGS sequence"/>
</dbReference>
<comment type="caution">
    <text evidence="5">The sequence shown here is derived from an EMBL/GenBank/DDBJ whole genome shotgun (WGS) entry which is preliminary data.</text>
</comment>
<dbReference type="SUPFAM" id="SSF52980">
    <property type="entry name" value="Restriction endonuclease-like"/>
    <property type="match status" value="2"/>
</dbReference>
<name>A0A2M7LLR7_9BACT</name>
<dbReference type="InterPro" id="IPR037057">
    <property type="entry name" value="DNA_rep_MutH/T2_RE_sf"/>
</dbReference>
<dbReference type="SMART" id="SM00927">
    <property type="entry name" value="MutH"/>
    <property type="match status" value="1"/>
</dbReference>
<dbReference type="NCBIfam" id="NF040973">
    <property type="entry name" value="restrict_Sau3AI"/>
    <property type="match status" value="1"/>
</dbReference>
<proteinExistence type="predicted"/>
<evidence type="ECO:0000313" key="6">
    <source>
        <dbReference type="Proteomes" id="UP000228500"/>
    </source>
</evidence>
<dbReference type="GO" id="GO:0016787">
    <property type="term" value="F:hydrolase activity"/>
    <property type="evidence" value="ECO:0007669"/>
    <property type="project" value="UniProtKB-KW"/>
</dbReference>
<dbReference type="EMBL" id="PFJH01000012">
    <property type="protein sequence ID" value="PIX68999.1"/>
    <property type="molecule type" value="Genomic_DNA"/>
</dbReference>
<evidence type="ECO:0000256" key="2">
    <source>
        <dbReference type="ARBA" id="ARBA00022759"/>
    </source>
</evidence>
<dbReference type="Pfam" id="PF02976">
    <property type="entry name" value="MutH"/>
    <property type="match status" value="1"/>
</dbReference>
<dbReference type="GO" id="GO:0004519">
    <property type="term" value="F:endonuclease activity"/>
    <property type="evidence" value="ECO:0007669"/>
    <property type="project" value="UniProtKB-KW"/>
</dbReference>
<dbReference type="InterPro" id="IPR011335">
    <property type="entry name" value="Restrct_endonuc-II-like"/>
</dbReference>